<accession>A0A239TF17</accession>
<keyword evidence="2" id="KW-1185">Reference proteome</keyword>
<gene>
    <name evidence="1" type="ORF">SPI02_02240</name>
</gene>
<sequence>MRKIWLLSMLLVVLLVGCGKNEEYKFLKGSWKNTSLRTGDNNYLVFKDNGIMKQFSDKDFSYKYKKENKYTIERSNGKDKFIVKEEAPNMVMESTFKKIDKNTIRREYVKLSSGHLSHEGTDSEVFYRLKKKHWWNFFD</sequence>
<proteinExistence type="predicted"/>
<dbReference type="AlphaFoldDB" id="A0A239TF17"/>
<reference evidence="1 2" key="1">
    <citation type="submission" date="2019-07" db="EMBL/GenBank/DDBJ databases">
        <title>Whole genome shotgun sequence of Staphylococcus piscifermentans NBRC 109625.</title>
        <authorList>
            <person name="Hosoyama A."/>
            <person name="Uohara A."/>
            <person name="Ohji S."/>
            <person name="Ichikawa N."/>
        </authorList>
    </citation>
    <scope>NUCLEOTIDE SEQUENCE [LARGE SCALE GENOMIC DNA]</scope>
    <source>
        <strain evidence="1 2">NBRC 109625</strain>
    </source>
</reference>
<evidence type="ECO:0000313" key="2">
    <source>
        <dbReference type="Proteomes" id="UP000321736"/>
    </source>
</evidence>
<protein>
    <recommendedName>
        <fullName evidence="3">Lipoprotein</fullName>
    </recommendedName>
</protein>
<dbReference type="PROSITE" id="PS51257">
    <property type="entry name" value="PROKAR_LIPOPROTEIN"/>
    <property type="match status" value="1"/>
</dbReference>
<dbReference type="RefSeq" id="WP_095102786.1">
    <property type="nucleotide sequence ID" value="NZ_BKAR01000002.1"/>
</dbReference>
<organism evidence="1 2">
    <name type="scientific">Staphylococcus piscifermentans</name>
    <dbReference type="NCBI Taxonomy" id="70258"/>
    <lineage>
        <taxon>Bacteria</taxon>
        <taxon>Bacillati</taxon>
        <taxon>Bacillota</taxon>
        <taxon>Bacilli</taxon>
        <taxon>Bacillales</taxon>
        <taxon>Staphylococcaceae</taxon>
        <taxon>Staphylococcus</taxon>
    </lineage>
</organism>
<dbReference type="Proteomes" id="UP000321736">
    <property type="component" value="Unassembled WGS sequence"/>
</dbReference>
<dbReference type="OrthoDB" id="9905414at2"/>
<evidence type="ECO:0000313" key="1">
    <source>
        <dbReference type="EMBL" id="GEP83639.1"/>
    </source>
</evidence>
<evidence type="ECO:0008006" key="3">
    <source>
        <dbReference type="Google" id="ProtNLM"/>
    </source>
</evidence>
<comment type="caution">
    <text evidence="1">The sequence shown here is derived from an EMBL/GenBank/DDBJ whole genome shotgun (WGS) entry which is preliminary data.</text>
</comment>
<dbReference type="EMBL" id="BKAR01000002">
    <property type="protein sequence ID" value="GEP83639.1"/>
    <property type="molecule type" value="Genomic_DNA"/>
</dbReference>
<name>A0A239TF17_9STAP</name>